<dbReference type="KEGG" id="cvr:CHLNCDRAFT_141061"/>
<evidence type="ECO:0000256" key="1">
    <source>
        <dbReference type="ARBA" id="ARBA00007677"/>
    </source>
</evidence>
<sequence>MSFRKGDFTAADQAQLTAGRPHVHFIEMTTRYWSLPAFLNESDVGTWLYPKFAVGYRHMIRWFALHIWSFMAEAGYEWVMRLDEDSFIHSHIPYDLVEFMEGRGLQYAYRVDTHEDKHYAVGFQQIVRSHLAMFFRDPYPSALLSHCTPPSLEGLSQDWNHFTFYNNFFLTNVSLWHRPDMRRFLEHVDRTGGIYTHRWGDAPIQTVAVMLFLPEEQVHKFTDWT</sequence>
<dbReference type="GO" id="GO:0016020">
    <property type="term" value="C:membrane"/>
    <property type="evidence" value="ECO:0007669"/>
    <property type="project" value="InterPro"/>
</dbReference>
<comment type="similarity">
    <text evidence="1">Belongs to the glycosyltransferase 15 family.</text>
</comment>
<gene>
    <name evidence="3" type="ORF">CHLNCDRAFT_141061</name>
</gene>
<proteinExistence type="inferred from homology"/>
<dbReference type="PANTHER" id="PTHR31121">
    <property type="entry name" value="ALPHA-1,2 MANNOSYLTRANSFERASE KTR1"/>
    <property type="match status" value="1"/>
</dbReference>
<evidence type="ECO:0000313" key="4">
    <source>
        <dbReference type="Proteomes" id="UP000008141"/>
    </source>
</evidence>
<dbReference type="Pfam" id="PF01793">
    <property type="entry name" value="Glyco_transf_15"/>
    <property type="match status" value="1"/>
</dbReference>
<dbReference type="Gene3D" id="3.90.550.10">
    <property type="entry name" value="Spore Coat Polysaccharide Biosynthesis Protein SpsA, Chain A"/>
    <property type="match status" value="1"/>
</dbReference>
<dbReference type="OMA" id="THEDKHY"/>
<dbReference type="AlphaFoldDB" id="E1ZS34"/>
<keyword evidence="4" id="KW-1185">Reference proteome</keyword>
<dbReference type="STRING" id="554065.E1ZS34"/>
<reference evidence="3 4" key="1">
    <citation type="journal article" date="2010" name="Plant Cell">
        <title>The Chlorella variabilis NC64A genome reveals adaptation to photosymbiosis, coevolution with viruses, and cryptic sex.</title>
        <authorList>
            <person name="Blanc G."/>
            <person name="Duncan G."/>
            <person name="Agarkova I."/>
            <person name="Borodovsky M."/>
            <person name="Gurnon J."/>
            <person name="Kuo A."/>
            <person name="Lindquist E."/>
            <person name="Lucas S."/>
            <person name="Pangilinan J."/>
            <person name="Polle J."/>
            <person name="Salamov A."/>
            <person name="Terry A."/>
            <person name="Yamada T."/>
            <person name="Dunigan D.D."/>
            <person name="Grigoriev I.V."/>
            <person name="Claverie J.M."/>
            <person name="Van Etten J.L."/>
        </authorList>
    </citation>
    <scope>NUCLEOTIDE SEQUENCE [LARGE SCALE GENOMIC DNA]</scope>
    <source>
        <strain evidence="3 4">NC64A</strain>
    </source>
</reference>
<dbReference type="RefSeq" id="XP_005843448.1">
    <property type="nucleotide sequence ID" value="XM_005843386.1"/>
</dbReference>
<organism evidence="4">
    <name type="scientific">Chlorella variabilis</name>
    <name type="common">Green alga</name>
    <dbReference type="NCBI Taxonomy" id="554065"/>
    <lineage>
        <taxon>Eukaryota</taxon>
        <taxon>Viridiplantae</taxon>
        <taxon>Chlorophyta</taxon>
        <taxon>core chlorophytes</taxon>
        <taxon>Trebouxiophyceae</taxon>
        <taxon>Chlorellales</taxon>
        <taxon>Chlorellaceae</taxon>
        <taxon>Chlorella clade</taxon>
        <taxon>Chlorella</taxon>
    </lineage>
</organism>
<dbReference type="GO" id="GO:0005794">
    <property type="term" value="C:Golgi apparatus"/>
    <property type="evidence" value="ECO:0007669"/>
    <property type="project" value="TreeGrafter"/>
</dbReference>
<dbReference type="InterPro" id="IPR002685">
    <property type="entry name" value="Glyco_trans_15"/>
</dbReference>
<dbReference type="GO" id="GO:0000026">
    <property type="term" value="F:alpha-1,2-mannosyltransferase activity"/>
    <property type="evidence" value="ECO:0007669"/>
    <property type="project" value="TreeGrafter"/>
</dbReference>
<dbReference type="InterPro" id="IPR029044">
    <property type="entry name" value="Nucleotide-diphossugar_trans"/>
</dbReference>
<evidence type="ECO:0000256" key="2">
    <source>
        <dbReference type="ARBA" id="ARBA00022679"/>
    </source>
</evidence>
<dbReference type="GeneID" id="17350765"/>
<evidence type="ECO:0000313" key="3">
    <source>
        <dbReference type="EMBL" id="EFN51346.1"/>
    </source>
</evidence>
<dbReference type="SUPFAM" id="SSF53448">
    <property type="entry name" value="Nucleotide-diphospho-sugar transferases"/>
    <property type="match status" value="1"/>
</dbReference>
<dbReference type="GO" id="GO:0000032">
    <property type="term" value="P:cell wall mannoprotein biosynthetic process"/>
    <property type="evidence" value="ECO:0007669"/>
    <property type="project" value="TreeGrafter"/>
</dbReference>
<dbReference type="PANTHER" id="PTHR31121:SF6">
    <property type="entry name" value="ALPHA-1,2 MANNOSYLTRANSFERASE KTR1"/>
    <property type="match status" value="1"/>
</dbReference>
<dbReference type="OrthoDB" id="439943at2759"/>
<dbReference type="GO" id="GO:0006487">
    <property type="term" value="P:protein N-linked glycosylation"/>
    <property type="evidence" value="ECO:0007669"/>
    <property type="project" value="TreeGrafter"/>
</dbReference>
<accession>E1ZS34</accession>
<dbReference type="EMBL" id="GL433865">
    <property type="protein sequence ID" value="EFN51346.1"/>
    <property type="molecule type" value="Genomic_DNA"/>
</dbReference>
<keyword evidence="2" id="KW-0808">Transferase</keyword>
<dbReference type="eggNOG" id="KOG4472">
    <property type="taxonomic scope" value="Eukaryota"/>
</dbReference>
<dbReference type="InParanoid" id="E1ZS34"/>
<dbReference type="Proteomes" id="UP000008141">
    <property type="component" value="Unassembled WGS sequence"/>
</dbReference>
<protein>
    <submittedName>
        <fullName evidence="3">Uncharacterized protein</fullName>
    </submittedName>
</protein>
<name>E1ZS34_CHLVA</name>